<dbReference type="RefSeq" id="WP_089846957.1">
    <property type="nucleotide sequence ID" value="NZ_FNEJ01000008.1"/>
</dbReference>
<dbReference type="EMBL" id="FNEJ01000008">
    <property type="protein sequence ID" value="SDI69942.1"/>
    <property type="molecule type" value="Genomic_DNA"/>
</dbReference>
<feature type="region of interest" description="Disordered" evidence="1">
    <location>
        <begin position="274"/>
        <end position="343"/>
    </location>
</feature>
<name>A0A1G8MPW3_9RHOB</name>
<dbReference type="OrthoDB" id="5124088at2"/>
<evidence type="ECO:0000256" key="1">
    <source>
        <dbReference type="SAM" id="MobiDB-lite"/>
    </source>
</evidence>
<accession>A0A1G8MPW3</accession>
<keyword evidence="3" id="KW-1185">Reference proteome</keyword>
<dbReference type="InterPro" id="IPR018330">
    <property type="entry name" value="RecT_fam"/>
</dbReference>
<dbReference type="STRING" id="555512.SAMN04487993_1008193"/>
<dbReference type="Pfam" id="PF03837">
    <property type="entry name" value="RecT"/>
    <property type="match status" value="1"/>
</dbReference>
<feature type="compositionally biased region" description="Low complexity" evidence="1">
    <location>
        <begin position="324"/>
        <end position="336"/>
    </location>
</feature>
<dbReference type="GO" id="GO:0003677">
    <property type="term" value="F:DNA binding"/>
    <property type="evidence" value="ECO:0007669"/>
    <property type="project" value="InterPro"/>
</dbReference>
<proteinExistence type="predicted"/>
<dbReference type="InterPro" id="IPR004590">
    <property type="entry name" value="ssDNA_annealing_RecT"/>
</dbReference>
<feature type="compositionally biased region" description="Basic and acidic residues" evidence="1">
    <location>
        <begin position="287"/>
        <end position="307"/>
    </location>
</feature>
<protein>
    <submittedName>
        <fullName evidence="2">Recombination protein RecT</fullName>
    </submittedName>
</protein>
<dbReference type="NCBIfam" id="TIGR00616">
    <property type="entry name" value="rect"/>
    <property type="match status" value="1"/>
</dbReference>
<dbReference type="AlphaFoldDB" id="A0A1G8MPW3"/>
<evidence type="ECO:0000313" key="3">
    <source>
        <dbReference type="Proteomes" id="UP000199093"/>
    </source>
</evidence>
<reference evidence="2 3" key="1">
    <citation type="submission" date="2016-10" db="EMBL/GenBank/DDBJ databases">
        <authorList>
            <person name="de Groot N.N."/>
        </authorList>
    </citation>
    <scope>NUCLEOTIDE SEQUENCE [LARGE SCALE GENOMIC DNA]</scope>
    <source>
        <strain evidence="2 3">DSM 26424</strain>
    </source>
</reference>
<organism evidence="2 3">
    <name type="scientific">Salipiger marinus</name>
    <dbReference type="NCBI Taxonomy" id="555512"/>
    <lineage>
        <taxon>Bacteria</taxon>
        <taxon>Pseudomonadati</taxon>
        <taxon>Pseudomonadota</taxon>
        <taxon>Alphaproteobacteria</taxon>
        <taxon>Rhodobacterales</taxon>
        <taxon>Roseobacteraceae</taxon>
        <taxon>Salipiger</taxon>
    </lineage>
</organism>
<sequence>MSTSIAKMHLRQVPNVQGLLINENARSQLAAVAARHMNPERLMRVTANAIRTTPKLQDCEPLSFLGALMQCAALGLEPNTVLGHAYLIPFDKNVKDEATGRWNKVPQVQLVVGYKGLIDLARRSGHITSISANIHYSDDELWDYEEGTEARLRHRPGPQDGDKLHAYAIAKFTDGGHAYVVLPWAQVVKIRDGSQGYQSAKKFGKLDSNPWATHEDAMAKKTAIRALSKYLPLSVEFSDAVQIDHDGGAQVDYAGFAMNPDGGATIEGEFVEGEADAPEAQDEPEPEPERKPAPKAKEPQKPRERTDYTSAPAEETKAAEQPKSQPQTTTASAPAAEADPKHVKVFEQIENDLTDGAPPAGVRKFYGDKLATMEAEAPDLFAKVNALMQQHEAEA</sequence>
<feature type="compositionally biased region" description="Acidic residues" evidence="1">
    <location>
        <begin position="274"/>
        <end position="286"/>
    </location>
</feature>
<evidence type="ECO:0000313" key="2">
    <source>
        <dbReference type="EMBL" id="SDI69942.1"/>
    </source>
</evidence>
<dbReference type="GO" id="GO:0006259">
    <property type="term" value="P:DNA metabolic process"/>
    <property type="evidence" value="ECO:0007669"/>
    <property type="project" value="InterPro"/>
</dbReference>
<dbReference type="Proteomes" id="UP000199093">
    <property type="component" value="Unassembled WGS sequence"/>
</dbReference>
<gene>
    <name evidence="2" type="ORF">SAMN04487993_1008193</name>
</gene>